<dbReference type="AlphaFoldDB" id="A0A484ATA7"/>
<dbReference type="PANTHER" id="PTHR45916">
    <property type="entry name" value="STRUCTURAL MAINTENANCE OF CHROMOSOMES PROTEIN 5"/>
    <property type="match status" value="1"/>
</dbReference>
<keyword evidence="4" id="KW-1185">Reference proteome</keyword>
<feature type="coiled-coil region" evidence="2">
    <location>
        <begin position="37"/>
        <end position="169"/>
    </location>
</feature>
<evidence type="ECO:0000313" key="3">
    <source>
        <dbReference type="EMBL" id="TDG38851.1"/>
    </source>
</evidence>
<sequence length="202" mass="23758">MNPQDLLVNTMSSVCDNQLIKGFTDLKEMRLKQLTARTDREKQNDKLQQEEKRLEQLQVSVDQYQERQEILQKLNIYKAKKLWTELKNSEEKMNNYKSQLDKAKEDYQDSKNAFNEEKSAQEEIAKINANLRDKTTMQNRQINETMISLNKLSSQIEAIKKSITESKCEVERSIQQSIKSTNDVEKLKLKSSVFETQTWSKL</sequence>
<protein>
    <submittedName>
        <fullName evidence="3">Uncharacterized protein</fullName>
    </submittedName>
</protein>
<dbReference type="GO" id="GO:0003697">
    <property type="term" value="F:single-stranded DNA binding"/>
    <property type="evidence" value="ECO:0007669"/>
    <property type="project" value="TreeGrafter"/>
</dbReference>
<gene>
    <name evidence="3" type="ORF">AWZ03_014727</name>
</gene>
<name>A0A484ATA7_DRONA</name>
<evidence type="ECO:0000256" key="1">
    <source>
        <dbReference type="ARBA" id="ARBA00023054"/>
    </source>
</evidence>
<dbReference type="GO" id="GO:0000724">
    <property type="term" value="P:double-strand break repair via homologous recombination"/>
    <property type="evidence" value="ECO:0007669"/>
    <property type="project" value="TreeGrafter"/>
</dbReference>
<keyword evidence="1 2" id="KW-0175">Coiled coil</keyword>
<proteinExistence type="predicted"/>
<dbReference type="OrthoDB" id="10254973at2759"/>
<evidence type="ECO:0000256" key="2">
    <source>
        <dbReference type="SAM" id="Coils"/>
    </source>
</evidence>
<reference evidence="3 4" key="1">
    <citation type="journal article" date="2019" name="J. Hered.">
        <title>An Improved Genome Assembly for Drosophila navojoa, the Basal Species in the mojavensis Cluster.</title>
        <authorList>
            <person name="Vanderlinde T."/>
            <person name="Dupim E.G."/>
            <person name="Nazario-Yepiz N.O."/>
            <person name="Carvalho A.B."/>
        </authorList>
    </citation>
    <scope>NUCLEOTIDE SEQUENCE [LARGE SCALE GENOMIC DNA]</scope>
    <source>
        <strain evidence="3">Navoj_Jal97</strain>
        <tissue evidence="3">Whole organism</tissue>
    </source>
</reference>
<comment type="caution">
    <text evidence="3">The sequence shown here is derived from an EMBL/GenBank/DDBJ whole genome shotgun (WGS) entry which is preliminary data.</text>
</comment>
<dbReference type="GO" id="GO:0005634">
    <property type="term" value="C:nucleus"/>
    <property type="evidence" value="ECO:0007669"/>
    <property type="project" value="TreeGrafter"/>
</dbReference>
<dbReference type="Proteomes" id="UP000295192">
    <property type="component" value="Unassembled WGS sequence"/>
</dbReference>
<dbReference type="EMBL" id="LSRL02001799">
    <property type="protein sequence ID" value="TDG38851.1"/>
    <property type="molecule type" value="Genomic_DNA"/>
</dbReference>
<dbReference type="STRING" id="7232.A0A484ATA7"/>
<accession>A0A484ATA7</accession>
<evidence type="ECO:0000313" key="4">
    <source>
        <dbReference type="Proteomes" id="UP000295192"/>
    </source>
</evidence>
<organism evidence="3 4">
    <name type="scientific">Drosophila navojoa</name>
    <name type="common">Fruit fly</name>
    <dbReference type="NCBI Taxonomy" id="7232"/>
    <lineage>
        <taxon>Eukaryota</taxon>
        <taxon>Metazoa</taxon>
        <taxon>Ecdysozoa</taxon>
        <taxon>Arthropoda</taxon>
        <taxon>Hexapoda</taxon>
        <taxon>Insecta</taxon>
        <taxon>Pterygota</taxon>
        <taxon>Neoptera</taxon>
        <taxon>Endopterygota</taxon>
        <taxon>Diptera</taxon>
        <taxon>Brachycera</taxon>
        <taxon>Muscomorpha</taxon>
        <taxon>Ephydroidea</taxon>
        <taxon>Drosophilidae</taxon>
        <taxon>Drosophila</taxon>
    </lineage>
</organism>
<dbReference type="PANTHER" id="PTHR45916:SF1">
    <property type="entry name" value="STRUCTURAL MAINTENANCE OF CHROMOSOMES PROTEIN 5"/>
    <property type="match status" value="1"/>
</dbReference>
<dbReference type="GO" id="GO:0030915">
    <property type="term" value="C:Smc5-Smc6 complex"/>
    <property type="evidence" value="ECO:0007669"/>
    <property type="project" value="TreeGrafter"/>
</dbReference>